<accession>A0ABM6RRF7</accession>
<dbReference type="InterPro" id="IPR051920">
    <property type="entry name" value="MPT_Adenylyltrnsfr/MoaC-Rel"/>
</dbReference>
<dbReference type="InterPro" id="IPR008284">
    <property type="entry name" value="MoCF_biosynth_CS"/>
</dbReference>
<dbReference type="InterPro" id="IPR001453">
    <property type="entry name" value="MoaB/Mog_dom"/>
</dbReference>
<dbReference type="PROSITE" id="PS01078">
    <property type="entry name" value="MOCF_BIOSYNTHESIS_1"/>
    <property type="match status" value="1"/>
</dbReference>
<protein>
    <submittedName>
        <fullName evidence="5">Molybdenum cofactor biosynthesis protein</fullName>
    </submittedName>
</protein>
<proteinExistence type="predicted"/>
<name>A0ABM6RRF7_9FIRM</name>
<dbReference type="SMART" id="SM00852">
    <property type="entry name" value="MoCF_biosynth"/>
    <property type="match status" value="1"/>
</dbReference>
<evidence type="ECO:0000313" key="6">
    <source>
        <dbReference type="Proteomes" id="UP000325292"/>
    </source>
</evidence>
<gene>
    <name evidence="5" type="ORF">BXT84_08615</name>
</gene>
<sequence length="159" mass="17341">MWTIAILTSSDQGATGKRADESGAILATHLEQVGKVVERKILPDEEELLAQQMQKWIDQGIDLILTTGGTGLGPRDVTPEATRRVIDRDISGIAEALRQESMRHTPMGMLSRGIAGQAKTTLIINLPGSPRAIEELLPVIFPVLDHAMHLIHGQTTHEK</sequence>
<keyword evidence="3" id="KW-0501">Molybdenum cofactor biosynthesis</keyword>
<comment type="function">
    <text evidence="1">May be involved in the biosynthesis of molybdopterin.</text>
</comment>
<dbReference type="Pfam" id="PF00994">
    <property type="entry name" value="MoCF_biosynth"/>
    <property type="match status" value="1"/>
</dbReference>
<evidence type="ECO:0000256" key="3">
    <source>
        <dbReference type="ARBA" id="ARBA00023150"/>
    </source>
</evidence>
<keyword evidence="6" id="KW-1185">Reference proteome</keyword>
<dbReference type="NCBIfam" id="TIGR00177">
    <property type="entry name" value="molyb_syn"/>
    <property type="match status" value="1"/>
</dbReference>
<dbReference type="SUPFAM" id="SSF53218">
    <property type="entry name" value="Molybdenum cofactor biosynthesis proteins"/>
    <property type="match status" value="1"/>
</dbReference>
<dbReference type="PANTHER" id="PTHR43764:SF1">
    <property type="entry name" value="MOLYBDOPTERIN MOLYBDOTRANSFERASE"/>
    <property type="match status" value="1"/>
</dbReference>
<dbReference type="EMBL" id="CP019454">
    <property type="protein sequence ID" value="AUW94003.1"/>
    <property type="molecule type" value="Genomic_DNA"/>
</dbReference>
<evidence type="ECO:0000313" key="5">
    <source>
        <dbReference type="EMBL" id="AUW94003.1"/>
    </source>
</evidence>
<evidence type="ECO:0000256" key="1">
    <source>
        <dbReference type="ARBA" id="ARBA00003487"/>
    </source>
</evidence>
<comment type="pathway">
    <text evidence="2">Cofactor biosynthesis; molybdopterin biosynthesis.</text>
</comment>
<evidence type="ECO:0000259" key="4">
    <source>
        <dbReference type="SMART" id="SM00852"/>
    </source>
</evidence>
<feature type="domain" description="MoaB/Mog" evidence="4">
    <location>
        <begin position="5"/>
        <end position="147"/>
    </location>
</feature>
<dbReference type="Gene3D" id="3.40.980.10">
    <property type="entry name" value="MoaB/Mog-like domain"/>
    <property type="match status" value="1"/>
</dbReference>
<evidence type="ECO:0000256" key="2">
    <source>
        <dbReference type="ARBA" id="ARBA00005046"/>
    </source>
</evidence>
<dbReference type="Proteomes" id="UP000325292">
    <property type="component" value="Chromosome"/>
</dbReference>
<organism evidence="5 6">
    <name type="scientific">Sulfobacillus thermotolerans</name>
    <dbReference type="NCBI Taxonomy" id="338644"/>
    <lineage>
        <taxon>Bacteria</taxon>
        <taxon>Bacillati</taxon>
        <taxon>Bacillota</taxon>
        <taxon>Clostridia</taxon>
        <taxon>Eubacteriales</taxon>
        <taxon>Clostridiales Family XVII. Incertae Sedis</taxon>
        <taxon>Sulfobacillus</taxon>
    </lineage>
</organism>
<dbReference type="CDD" id="cd00886">
    <property type="entry name" value="MogA_MoaB"/>
    <property type="match status" value="1"/>
</dbReference>
<reference evidence="5 6" key="1">
    <citation type="journal article" date="2019" name="Sci. Rep.">
        <title>Sulfobacillus thermotolerans: new insights into resistance and metabolic capacities of acidophilic chemolithotrophs.</title>
        <authorList>
            <person name="Panyushkina A.E."/>
            <person name="Babenko V.V."/>
            <person name="Nikitina A.S."/>
            <person name="Selezneva O.V."/>
            <person name="Tsaplina I.A."/>
            <person name="Letarova M.A."/>
            <person name="Kostryukova E.S."/>
            <person name="Letarov A.V."/>
        </authorList>
    </citation>
    <scope>NUCLEOTIDE SEQUENCE [LARGE SCALE GENOMIC DNA]</scope>
    <source>
        <strain evidence="5 6">Kr1</strain>
    </source>
</reference>
<dbReference type="InterPro" id="IPR036425">
    <property type="entry name" value="MoaB/Mog-like_dom_sf"/>
</dbReference>
<dbReference type="PANTHER" id="PTHR43764">
    <property type="entry name" value="MOLYBDENUM COFACTOR BIOSYNTHESIS"/>
    <property type="match status" value="1"/>
</dbReference>